<protein>
    <submittedName>
        <fullName evidence="1">Uncharacterized protein</fullName>
    </submittedName>
</protein>
<name>A0ABN7ZF63_9BURK</name>
<evidence type="ECO:0000313" key="2">
    <source>
        <dbReference type="Proteomes" id="UP000701702"/>
    </source>
</evidence>
<sequence>MPDVSDKASLLHLRETQNVMRAVTLMLRGSPGCR</sequence>
<dbReference type="EMBL" id="CAJZAF010000033">
    <property type="protein sequence ID" value="CAG9182917.1"/>
    <property type="molecule type" value="Genomic_DNA"/>
</dbReference>
<keyword evidence="2" id="KW-1185">Reference proteome</keyword>
<gene>
    <name evidence="1" type="ORF">LMG23994_05017</name>
</gene>
<evidence type="ECO:0000313" key="1">
    <source>
        <dbReference type="EMBL" id="CAG9182917.1"/>
    </source>
</evidence>
<comment type="caution">
    <text evidence="1">The sequence shown here is derived from an EMBL/GenBank/DDBJ whole genome shotgun (WGS) entry which is preliminary data.</text>
</comment>
<proteinExistence type="predicted"/>
<accession>A0ABN7ZF63</accession>
<dbReference type="Proteomes" id="UP000701702">
    <property type="component" value="Unassembled WGS sequence"/>
</dbReference>
<reference evidence="1 2" key="1">
    <citation type="submission" date="2021-08" db="EMBL/GenBank/DDBJ databases">
        <authorList>
            <person name="Peeters C."/>
        </authorList>
    </citation>
    <scope>NUCLEOTIDE SEQUENCE [LARGE SCALE GENOMIC DNA]</scope>
    <source>
        <strain evidence="1 2">LMG 23994</strain>
    </source>
</reference>
<organism evidence="1 2">
    <name type="scientific">Cupriavidus pinatubonensis</name>
    <dbReference type="NCBI Taxonomy" id="248026"/>
    <lineage>
        <taxon>Bacteria</taxon>
        <taxon>Pseudomonadati</taxon>
        <taxon>Pseudomonadota</taxon>
        <taxon>Betaproteobacteria</taxon>
        <taxon>Burkholderiales</taxon>
        <taxon>Burkholderiaceae</taxon>
        <taxon>Cupriavidus</taxon>
    </lineage>
</organism>